<proteinExistence type="inferred from homology"/>
<keyword evidence="4 10" id="KW-0479">Metal-binding</keyword>
<dbReference type="GO" id="GO:2000022">
    <property type="term" value="P:regulation of jasmonic acid mediated signaling pathway"/>
    <property type="evidence" value="ECO:0007669"/>
    <property type="project" value="UniProtKB-ARBA"/>
</dbReference>
<comment type="cofactor">
    <cofactor evidence="2">
        <name>L-ascorbate</name>
        <dbReference type="ChEBI" id="CHEBI:38290"/>
    </cofactor>
</comment>
<dbReference type="PROSITE" id="PS51471">
    <property type="entry name" value="FE2OG_OXY"/>
    <property type="match status" value="1"/>
</dbReference>
<dbReference type="GO" id="GO:1900150">
    <property type="term" value="P:regulation of defense response to fungus"/>
    <property type="evidence" value="ECO:0007669"/>
    <property type="project" value="UniProtKB-ARBA"/>
</dbReference>
<dbReference type="SUPFAM" id="SSF51197">
    <property type="entry name" value="Clavaminate synthase-like"/>
    <property type="match status" value="1"/>
</dbReference>
<feature type="domain" description="Fe2OG dioxygenase" evidence="12">
    <location>
        <begin position="229"/>
        <end position="330"/>
    </location>
</feature>
<dbReference type="AlphaFoldDB" id="A0AAD4RXE3"/>
<dbReference type="InterPro" id="IPR044861">
    <property type="entry name" value="IPNS-like_FE2OG_OXY"/>
</dbReference>
<comment type="cofactor">
    <cofactor evidence="1">
        <name>Fe(2+)</name>
        <dbReference type="ChEBI" id="CHEBI:29033"/>
    </cofactor>
</comment>
<dbReference type="GO" id="GO:0120091">
    <property type="term" value="F:jasmonic acid hydrolase"/>
    <property type="evidence" value="ECO:0007669"/>
    <property type="project" value="UniProtKB-ARBA"/>
</dbReference>
<dbReference type="PANTHER" id="PTHR47991">
    <property type="entry name" value="OXOGLUTARATE/IRON-DEPENDENT DIOXYGENASE"/>
    <property type="match status" value="1"/>
</dbReference>
<keyword evidence="7 10" id="KW-0560">Oxidoreductase</keyword>
<evidence type="ECO:0000256" key="4">
    <source>
        <dbReference type="ARBA" id="ARBA00022723"/>
    </source>
</evidence>
<dbReference type="GO" id="GO:1900366">
    <property type="term" value="P:negative regulation of defense response to insect"/>
    <property type="evidence" value="ECO:0007669"/>
    <property type="project" value="UniProtKB-ARBA"/>
</dbReference>
<evidence type="ECO:0000313" key="14">
    <source>
        <dbReference type="Proteomes" id="UP001202328"/>
    </source>
</evidence>
<evidence type="ECO:0000256" key="8">
    <source>
        <dbReference type="ARBA" id="ARBA00023004"/>
    </source>
</evidence>
<evidence type="ECO:0000256" key="7">
    <source>
        <dbReference type="ARBA" id="ARBA00023002"/>
    </source>
</evidence>
<dbReference type="EMBL" id="JAJJMB010017633">
    <property type="protein sequence ID" value="KAI3836850.1"/>
    <property type="molecule type" value="Genomic_DNA"/>
</dbReference>
<evidence type="ECO:0000256" key="1">
    <source>
        <dbReference type="ARBA" id="ARBA00001954"/>
    </source>
</evidence>
<comment type="similarity">
    <text evidence="3 10">Belongs to the iron/ascorbate-dependent oxidoreductase family.</text>
</comment>
<accession>A0AAD4RXE3</accession>
<dbReference type="Pfam" id="PF03171">
    <property type="entry name" value="2OG-FeII_Oxy"/>
    <property type="match status" value="1"/>
</dbReference>
<organism evidence="13 14">
    <name type="scientific">Papaver atlanticum</name>
    <dbReference type="NCBI Taxonomy" id="357466"/>
    <lineage>
        <taxon>Eukaryota</taxon>
        <taxon>Viridiplantae</taxon>
        <taxon>Streptophyta</taxon>
        <taxon>Embryophyta</taxon>
        <taxon>Tracheophyta</taxon>
        <taxon>Spermatophyta</taxon>
        <taxon>Magnoliopsida</taxon>
        <taxon>Ranunculales</taxon>
        <taxon>Papaveraceae</taxon>
        <taxon>Papaveroideae</taxon>
        <taxon>Papaver</taxon>
    </lineage>
</organism>
<dbReference type="GO" id="GO:0016491">
    <property type="term" value="F:oxidoreductase activity"/>
    <property type="evidence" value="ECO:0007669"/>
    <property type="project" value="UniProtKB-KW"/>
</dbReference>
<comment type="caution">
    <text evidence="13">The sequence shown here is derived from an EMBL/GenBank/DDBJ whole genome shotgun (WGS) entry which is preliminary data.</text>
</comment>
<dbReference type="Proteomes" id="UP001202328">
    <property type="component" value="Unassembled WGS sequence"/>
</dbReference>
<gene>
    <name evidence="13" type="ORF">MKW98_005183</name>
</gene>
<keyword evidence="14" id="KW-1185">Reference proteome</keyword>
<sequence>MSAQDSWPEPITRVQAISESGSSVIPDRYVKPPSERPNTSTSSSTKLLCLSIDTDTSSNVDASDLNIPLIDFQGQLDDDEDNHLVLPDTILDQVCMASKNWGFFQIVNHGVSPELMDQVRDVWRQFFHLPFEEKQVYANTPATYEGYGSRLGVEKGAILDWNDYFYLHYLPQSLQDPNKWPALPLSCREVIAEYCKQLVKLSKKIMKILSITLGLQQDYLQNAFEGGEEFGACMRVNFYPKCPQPDLALGLSSHSDPGGMTLLLSDDDVVGLQVRKDDTWITVKSAPNSFIVNIGDQIQVLTNAIYKSVEHRVTVNSMNERLSLAFFYNPRGDLVIQPAKELVTLERPALYSPMTFNEYRRFIRTMGTRGKLQLESMKSPR</sequence>
<evidence type="ECO:0000256" key="6">
    <source>
        <dbReference type="ARBA" id="ARBA00022821"/>
    </source>
</evidence>
<evidence type="ECO:0000313" key="13">
    <source>
        <dbReference type="EMBL" id="KAI3836850.1"/>
    </source>
</evidence>
<dbReference type="GO" id="GO:0006952">
    <property type="term" value="P:defense response"/>
    <property type="evidence" value="ECO:0007669"/>
    <property type="project" value="UniProtKB-KW"/>
</dbReference>
<dbReference type="InterPro" id="IPR005123">
    <property type="entry name" value="Oxoglu/Fe-dep_dioxygenase_dom"/>
</dbReference>
<keyword evidence="5" id="KW-1184">Jasmonic acid signaling pathway</keyword>
<dbReference type="InterPro" id="IPR050295">
    <property type="entry name" value="Plant_2OG-oxidoreductases"/>
</dbReference>
<dbReference type="InterPro" id="IPR026992">
    <property type="entry name" value="DIOX_N"/>
</dbReference>
<dbReference type="InterPro" id="IPR027443">
    <property type="entry name" value="IPNS-like_sf"/>
</dbReference>
<reference evidence="13" key="1">
    <citation type="submission" date="2022-04" db="EMBL/GenBank/DDBJ databases">
        <title>A functionally conserved STORR gene fusion in Papaver species that diverged 16.8 million years ago.</title>
        <authorList>
            <person name="Catania T."/>
        </authorList>
    </citation>
    <scope>NUCLEOTIDE SEQUENCE</scope>
    <source>
        <strain evidence="13">S-188037</strain>
    </source>
</reference>
<protein>
    <recommendedName>
        <fullName evidence="12">Fe2OG dioxygenase domain-containing protein</fullName>
    </recommendedName>
</protein>
<dbReference type="Gene3D" id="2.60.120.330">
    <property type="entry name" value="B-lactam Antibiotic, Isopenicillin N Synthase, Chain"/>
    <property type="match status" value="1"/>
</dbReference>
<evidence type="ECO:0000256" key="2">
    <source>
        <dbReference type="ARBA" id="ARBA00001961"/>
    </source>
</evidence>
<evidence type="ECO:0000259" key="12">
    <source>
        <dbReference type="PROSITE" id="PS51471"/>
    </source>
</evidence>
<evidence type="ECO:0000256" key="9">
    <source>
        <dbReference type="ARBA" id="ARBA00052139"/>
    </source>
</evidence>
<name>A0AAD4RXE3_9MAGN</name>
<dbReference type="GO" id="GO:0046872">
    <property type="term" value="F:metal ion binding"/>
    <property type="evidence" value="ECO:0007669"/>
    <property type="project" value="UniProtKB-KW"/>
</dbReference>
<evidence type="ECO:0000256" key="10">
    <source>
        <dbReference type="RuleBase" id="RU003682"/>
    </source>
</evidence>
<dbReference type="Pfam" id="PF14226">
    <property type="entry name" value="DIOX_N"/>
    <property type="match status" value="1"/>
</dbReference>
<keyword evidence="6" id="KW-0611">Plant defense</keyword>
<dbReference type="FunFam" id="2.60.120.330:FF:000008">
    <property type="entry name" value="Jasmonate-regulated gene 21"/>
    <property type="match status" value="1"/>
</dbReference>
<keyword evidence="8 10" id="KW-0408">Iron</keyword>
<comment type="catalytic activity">
    <reaction evidence="9">
        <text>jasmonate + 2-oxoglutarate + O2 = (1R,2R)-12-hydroxyjasmonate + succinate + CO2</text>
        <dbReference type="Rhea" id="RHEA:67144"/>
        <dbReference type="ChEBI" id="CHEBI:15379"/>
        <dbReference type="ChEBI" id="CHEBI:16526"/>
        <dbReference type="ChEBI" id="CHEBI:16810"/>
        <dbReference type="ChEBI" id="CHEBI:30031"/>
        <dbReference type="ChEBI" id="CHEBI:58431"/>
        <dbReference type="ChEBI" id="CHEBI:132022"/>
    </reaction>
    <physiologicalReaction direction="left-to-right" evidence="9">
        <dbReference type="Rhea" id="RHEA:67145"/>
    </physiologicalReaction>
</comment>
<evidence type="ECO:0000256" key="11">
    <source>
        <dbReference type="SAM" id="MobiDB-lite"/>
    </source>
</evidence>
<evidence type="ECO:0000256" key="3">
    <source>
        <dbReference type="ARBA" id="ARBA00008056"/>
    </source>
</evidence>
<evidence type="ECO:0000256" key="5">
    <source>
        <dbReference type="ARBA" id="ARBA00022819"/>
    </source>
</evidence>
<feature type="region of interest" description="Disordered" evidence="11">
    <location>
        <begin position="1"/>
        <end position="44"/>
    </location>
</feature>